<organism evidence="2">
    <name type="scientific">Tanacetum cinerariifolium</name>
    <name type="common">Dalmatian daisy</name>
    <name type="synonym">Chrysanthemum cinerariifolium</name>
    <dbReference type="NCBI Taxonomy" id="118510"/>
    <lineage>
        <taxon>Eukaryota</taxon>
        <taxon>Viridiplantae</taxon>
        <taxon>Streptophyta</taxon>
        <taxon>Embryophyta</taxon>
        <taxon>Tracheophyta</taxon>
        <taxon>Spermatophyta</taxon>
        <taxon>Magnoliopsida</taxon>
        <taxon>eudicotyledons</taxon>
        <taxon>Gunneridae</taxon>
        <taxon>Pentapetalae</taxon>
        <taxon>asterids</taxon>
        <taxon>campanulids</taxon>
        <taxon>Asterales</taxon>
        <taxon>Asteraceae</taxon>
        <taxon>Asteroideae</taxon>
        <taxon>Anthemideae</taxon>
        <taxon>Anthemidinae</taxon>
        <taxon>Tanacetum</taxon>
    </lineage>
</organism>
<reference evidence="2" key="1">
    <citation type="journal article" date="2019" name="Sci. Rep.">
        <title>Draft genome of Tanacetum cinerariifolium, the natural source of mosquito coil.</title>
        <authorList>
            <person name="Yamashiro T."/>
            <person name="Shiraishi A."/>
            <person name="Satake H."/>
            <person name="Nakayama K."/>
        </authorList>
    </citation>
    <scope>NUCLEOTIDE SEQUENCE</scope>
</reference>
<gene>
    <name evidence="2" type="ORF">Tci_409660</name>
</gene>
<evidence type="ECO:0000313" key="2">
    <source>
        <dbReference type="EMBL" id="GEY37686.1"/>
    </source>
</evidence>
<proteinExistence type="predicted"/>
<protein>
    <submittedName>
        <fullName evidence="2">Uncharacterized protein</fullName>
    </submittedName>
</protein>
<comment type="caution">
    <text evidence="2">The sequence shown here is derived from an EMBL/GenBank/DDBJ whole genome shotgun (WGS) entry which is preliminary data.</text>
</comment>
<feature type="region of interest" description="Disordered" evidence="1">
    <location>
        <begin position="242"/>
        <end position="261"/>
    </location>
</feature>
<accession>A0A699HSB2</accession>
<dbReference type="AlphaFoldDB" id="A0A699HSB2"/>
<feature type="compositionally biased region" description="Low complexity" evidence="1">
    <location>
        <begin position="250"/>
        <end position="261"/>
    </location>
</feature>
<dbReference type="EMBL" id="BKCJ010173446">
    <property type="protein sequence ID" value="GEY37686.1"/>
    <property type="molecule type" value="Genomic_DNA"/>
</dbReference>
<evidence type="ECO:0000256" key="1">
    <source>
        <dbReference type="SAM" id="MobiDB-lite"/>
    </source>
</evidence>
<sequence>MNSVGHCLLAGKVYTGLEEHIVVPCSNEEVVKYLTQPATTKISGEDGSNLEEFLDVLTLEEAGIQGPIMVIEDEPLMVLGSDNIINEDFINDLDGQHPADENLYECLVETRTGLCAKKNMGSCEQPQTYLSQRHRQGSRRSLEDILVSWDGYQLLSQSRDLNKFACNLVSLSSLLVQRSQVGRLQESPEQFEQFIYDLASQEAPLILDEHLHGWFDRLDIESKKFIEERLLEGVMHQLQQQHQLREQQRDQGSSFQQEQQQGPSVALMCNIIARLITNTKSSKLMSTIVLRYISRFSEPYNQ</sequence>
<name>A0A699HSB2_TANCI</name>